<comment type="caution">
    <text evidence="1">The sequence shown here is derived from an EMBL/GenBank/DDBJ whole genome shotgun (WGS) entry which is preliminary data.</text>
</comment>
<gene>
    <name evidence="1" type="ORF">LCGC14_0621390</name>
</gene>
<accession>A0A0F9RP31</accession>
<dbReference type="AlphaFoldDB" id="A0A0F9RP31"/>
<protein>
    <submittedName>
        <fullName evidence="1">Uncharacterized protein</fullName>
    </submittedName>
</protein>
<name>A0A0F9RP31_9ZZZZ</name>
<reference evidence="1" key="1">
    <citation type="journal article" date="2015" name="Nature">
        <title>Complex archaea that bridge the gap between prokaryotes and eukaryotes.</title>
        <authorList>
            <person name="Spang A."/>
            <person name="Saw J.H."/>
            <person name="Jorgensen S.L."/>
            <person name="Zaremba-Niedzwiedzka K."/>
            <person name="Martijn J."/>
            <person name="Lind A.E."/>
            <person name="van Eijk R."/>
            <person name="Schleper C."/>
            <person name="Guy L."/>
            <person name="Ettema T.J."/>
        </authorList>
    </citation>
    <scope>NUCLEOTIDE SEQUENCE</scope>
</reference>
<organism evidence="1">
    <name type="scientific">marine sediment metagenome</name>
    <dbReference type="NCBI Taxonomy" id="412755"/>
    <lineage>
        <taxon>unclassified sequences</taxon>
        <taxon>metagenomes</taxon>
        <taxon>ecological metagenomes</taxon>
    </lineage>
</organism>
<sequence>MGSTLMAIIADNQKPSLNLVRKQKAFGWWEQYVAGLALKPQAISANGGQPSAVAQSNGTIRLRVDDVNDVAFGRSMVILEGFKGGKVEISGRIAFVDAIPGVETVTIALVALPAILGQATFPTPVFPGDVIGTAIVFDNTVTDVIQEISAVFEPDAADGDHLAIGIVAVKTAGATPISVDVAGLQTAQILQQSVPRGGNR</sequence>
<dbReference type="EMBL" id="LAZR01001057">
    <property type="protein sequence ID" value="KKN51597.1"/>
    <property type="molecule type" value="Genomic_DNA"/>
</dbReference>
<evidence type="ECO:0000313" key="1">
    <source>
        <dbReference type="EMBL" id="KKN51597.1"/>
    </source>
</evidence>
<proteinExistence type="predicted"/>